<dbReference type="PANTHER" id="PTHR21311">
    <property type="entry name" value="CONSERVED OLIGOMERIC GOLGI COMPLEX COMPONENT 8"/>
    <property type="match status" value="1"/>
</dbReference>
<dbReference type="GO" id="GO:0032258">
    <property type="term" value="P:cytoplasm to vacuole targeting by the Cvt pathway"/>
    <property type="evidence" value="ECO:0007669"/>
    <property type="project" value="TreeGrafter"/>
</dbReference>
<dbReference type="GO" id="GO:0000139">
    <property type="term" value="C:Golgi membrane"/>
    <property type="evidence" value="ECO:0007669"/>
    <property type="project" value="UniProtKB-SubCell"/>
</dbReference>
<comment type="similarity">
    <text evidence="2">Belongs to the COG8 family.</text>
</comment>
<protein>
    <recommendedName>
        <fullName evidence="3">Conserved oligomeric Golgi complex subunit 8</fullName>
    </recommendedName>
    <alternativeName>
        <fullName evidence="8">Component of oligomeric Golgi complex 8</fullName>
    </alternativeName>
</protein>
<dbReference type="Pfam" id="PF04124">
    <property type="entry name" value="Dor1"/>
    <property type="match status" value="1"/>
</dbReference>
<dbReference type="EMBL" id="LT635757">
    <property type="protein sequence ID" value="SGZ49315.1"/>
    <property type="molecule type" value="Genomic_DNA"/>
</dbReference>
<dbReference type="AlphaFoldDB" id="A0A1L0DA83"/>
<organism evidence="9 12">
    <name type="scientific">Sungouiella intermedia</name>
    <dbReference type="NCBI Taxonomy" id="45354"/>
    <lineage>
        <taxon>Eukaryota</taxon>
        <taxon>Fungi</taxon>
        <taxon>Dikarya</taxon>
        <taxon>Ascomycota</taxon>
        <taxon>Saccharomycotina</taxon>
        <taxon>Pichiomycetes</taxon>
        <taxon>Metschnikowiaceae</taxon>
        <taxon>Sungouiella</taxon>
    </lineage>
</organism>
<dbReference type="InterPro" id="IPR007255">
    <property type="entry name" value="COG8"/>
</dbReference>
<name>A0A1L0DA83_9ASCO</name>
<dbReference type="Proteomes" id="UP000182334">
    <property type="component" value="Chromosome II"/>
</dbReference>
<dbReference type="STRING" id="45354.A0A1L0DA83"/>
<gene>
    <name evidence="10" type="ORF">SAMEA4029009_CIC11G00000001133</name>
    <name evidence="9" type="ORF">SAMEA4029010_CIC11G00000003451</name>
</gene>
<keyword evidence="4" id="KW-0813">Transport</keyword>
<evidence type="ECO:0000313" key="12">
    <source>
        <dbReference type="Proteomes" id="UP000182334"/>
    </source>
</evidence>
<proteinExistence type="inferred from homology"/>
<accession>A0A1L0DA83</accession>
<evidence type="ECO:0000256" key="8">
    <source>
        <dbReference type="ARBA" id="ARBA00031347"/>
    </source>
</evidence>
<keyword evidence="6" id="KW-0333">Golgi apparatus</keyword>
<evidence type="ECO:0000313" key="10">
    <source>
        <dbReference type="EMBL" id="SGZ53028.1"/>
    </source>
</evidence>
<keyword evidence="12" id="KW-1185">Reference proteome</keyword>
<evidence type="ECO:0000313" key="11">
    <source>
        <dbReference type="Proteomes" id="UP000182259"/>
    </source>
</evidence>
<evidence type="ECO:0000256" key="7">
    <source>
        <dbReference type="ARBA" id="ARBA00023136"/>
    </source>
</evidence>
<evidence type="ECO:0000256" key="6">
    <source>
        <dbReference type="ARBA" id="ARBA00023034"/>
    </source>
</evidence>
<dbReference type="OrthoDB" id="1661054at2759"/>
<dbReference type="Proteomes" id="UP000182259">
    <property type="component" value="Chromosome III"/>
</dbReference>
<evidence type="ECO:0000256" key="2">
    <source>
        <dbReference type="ARBA" id="ARBA00006419"/>
    </source>
</evidence>
<keyword evidence="5" id="KW-0653">Protein transport</keyword>
<evidence type="ECO:0000256" key="1">
    <source>
        <dbReference type="ARBA" id="ARBA00004395"/>
    </source>
</evidence>
<dbReference type="PANTHER" id="PTHR21311:SF0">
    <property type="entry name" value="CONSERVED OLIGOMERIC GOLGI COMPLEX SUBUNIT 8"/>
    <property type="match status" value="1"/>
</dbReference>
<dbReference type="GO" id="GO:0017119">
    <property type="term" value="C:Golgi transport complex"/>
    <property type="evidence" value="ECO:0007669"/>
    <property type="project" value="InterPro"/>
</dbReference>
<evidence type="ECO:0000256" key="4">
    <source>
        <dbReference type="ARBA" id="ARBA00022448"/>
    </source>
</evidence>
<evidence type="ECO:0000313" key="9">
    <source>
        <dbReference type="EMBL" id="SGZ49315.1"/>
    </source>
</evidence>
<dbReference type="GO" id="GO:0006891">
    <property type="term" value="P:intra-Golgi vesicle-mediated transport"/>
    <property type="evidence" value="ECO:0007669"/>
    <property type="project" value="TreeGrafter"/>
</dbReference>
<evidence type="ECO:0000256" key="3">
    <source>
        <dbReference type="ARBA" id="ARBA00020983"/>
    </source>
</evidence>
<dbReference type="EMBL" id="LT635766">
    <property type="protein sequence ID" value="SGZ53028.1"/>
    <property type="molecule type" value="Genomic_DNA"/>
</dbReference>
<evidence type="ECO:0000256" key="5">
    <source>
        <dbReference type="ARBA" id="ARBA00022927"/>
    </source>
</evidence>
<comment type="subcellular location">
    <subcellularLocation>
        <location evidence="1">Golgi apparatus membrane</location>
        <topology evidence="1">Peripheral membrane protein</topology>
    </subcellularLocation>
</comment>
<reference evidence="11 12" key="1">
    <citation type="submission" date="2016-10" db="EMBL/GenBank/DDBJ databases">
        <authorList>
            <person name="de Groot N.N."/>
        </authorList>
    </citation>
    <scope>NUCLEOTIDE SEQUENCE [LARGE SCALE GENOMIC DNA]</scope>
    <source>
        <strain evidence="9 12">CBS 141442</strain>
        <strain evidence="10 11">PYCC 4715</strain>
    </source>
</reference>
<sequence length="427" mass="48539">MSGLLIDTLKESLDPALAAQLNTSSHLREVADSYLQDLLINEQLLSTETFTTTSQEDATGTHQKTLTEEIAELDLQLRQIDLQLAAITNSNRDLIVDVSRDLKTATNKIEVRLEKEISGMMHSLKDSHIRIDSKSAERHTASITLNNSVLSNIDSILDILELPTLCRLCIMQGNYQEALEISTLVKMLIIKFPKLAIFHKIQSQIEKELQLMVRGLIKLLNTNLKQSNILKIFQILNRPDLVQSSTSALSSASADPKSQARLREKSLKIIYLNSRFKFITDEAATLKPLLKLKKMTYLKRYIEVFREYLFNSLSIYQAIFMNSSLNSSTDEDKLLINTYIRNLVNLIVAELRLHLPASSKGLSDDDVDDASRRDGVILQIIYLCKSLDKYGVNFESAITWELCMKEPALISEEEWTRNLTKVKKFRT</sequence>
<keyword evidence="7" id="KW-0472">Membrane</keyword>